<dbReference type="AlphaFoldDB" id="A0A845ARQ5"/>
<proteinExistence type="predicted"/>
<evidence type="ECO:0008006" key="3">
    <source>
        <dbReference type="Google" id="ProtNLM"/>
    </source>
</evidence>
<comment type="caution">
    <text evidence="1">The sequence shown here is derived from an EMBL/GenBank/DDBJ whole genome shotgun (WGS) entry which is preliminary data.</text>
</comment>
<dbReference type="Proteomes" id="UP000439780">
    <property type="component" value="Unassembled WGS sequence"/>
</dbReference>
<evidence type="ECO:0000313" key="1">
    <source>
        <dbReference type="EMBL" id="MXP29568.1"/>
    </source>
</evidence>
<evidence type="ECO:0000313" key="2">
    <source>
        <dbReference type="Proteomes" id="UP000439780"/>
    </source>
</evidence>
<reference evidence="1 2" key="1">
    <citation type="submission" date="2019-12" db="EMBL/GenBank/DDBJ databases">
        <title>Genomic-based taxomic classification of the family Erythrobacteraceae.</title>
        <authorList>
            <person name="Xu L."/>
        </authorList>
    </citation>
    <scope>NUCLEOTIDE SEQUENCE [LARGE SCALE GENOMIC DNA]</scope>
    <source>
        <strain evidence="1 2">KEMB 9005-328</strain>
    </source>
</reference>
<dbReference type="RefSeq" id="WP_160753864.1">
    <property type="nucleotide sequence ID" value="NZ_WTYA01000009.1"/>
</dbReference>
<dbReference type="OrthoDB" id="8441435at2"/>
<protein>
    <recommendedName>
        <fullName evidence="3">DUF4238 domain-containing protein</fullName>
    </recommendedName>
</protein>
<keyword evidence="2" id="KW-1185">Reference proteome</keyword>
<name>A0A845ARQ5_9SPHN</name>
<accession>A0A845ARQ5</accession>
<dbReference type="EMBL" id="WTYA01000009">
    <property type="protein sequence ID" value="MXP29568.1"/>
    <property type="molecule type" value="Genomic_DNA"/>
</dbReference>
<organism evidence="1 2">
    <name type="scientific">Qipengyuania algicida</name>
    <dbReference type="NCBI Taxonomy" id="1836209"/>
    <lineage>
        <taxon>Bacteria</taxon>
        <taxon>Pseudomonadati</taxon>
        <taxon>Pseudomonadota</taxon>
        <taxon>Alphaproteobacteria</taxon>
        <taxon>Sphingomonadales</taxon>
        <taxon>Erythrobacteraceae</taxon>
        <taxon>Qipengyuania</taxon>
    </lineage>
</organism>
<gene>
    <name evidence="1" type="ORF">GRI58_12140</name>
</gene>
<sequence length="265" mass="29777">MALVKVLTYLKIMSTRSERTQKGNPHQLTIRQHVYPRASIDRFVDAGGVDLYDLKQHLLRRAKPDDPMFCADRAWGHGPEAGWMKDIEDAFQDLVEKLLAGLLDVFDEKQSATISDFYALWQARAERRRLPSQRVPAAEGVLGTRLDYTEDDLEKLEKAGISAFRGDGTISMRHLMGPVIRLAMFRIIDGLDGRTWRTVTTNAGEFCVPDVPAHGIIPLTPTVALHSTRSGVMGFEDLIHVNWCLASKSREYLFARSLKKCPGLA</sequence>